<evidence type="ECO:0000259" key="3">
    <source>
        <dbReference type="Pfam" id="PF14111"/>
    </source>
</evidence>
<dbReference type="InterPro" id="IPR025836">
    <property type="entry name" value="Zn_knuckle_CX2CX4HX4C"/>
</dbReference>
<accession>A0ABD3C168</accession>
<keyword evidence="6" id="KW-1185">Reference proteome</keyword>
<feature type="region of interest" description="Disordered" evidence="1">
    <location>
        <begin position="266"/>
        <end position="309"/>
    </location>
</feature>
<protein>
    <recommendedName>
        <fullName evidence="7">DUF4283 domain-containing protein</fullName>
    </recommendedName>
</protein>
<evidence type="ECO:0008006" key="7">
    <source>
        <dbReference type="Google" id="ProtNLM"/>
    </source>
</evidence>
<dbReference type="Pfam" id="PF13456">
    <property type="entry name" value="RVT_3"/>
    <property type="match status" value="1"/>
</dbReference>
<dbReference type="SUPFAM" id="SSF56219">
    <property type="entry name" value="DNase I-like"/>
    <property type="match status" value="1"/>
</dbReference>
<evidence type="ECO:0000313" key="6">
    <source>
        <dbReference type="Proteomes" id="UP001632038"/>
    </source>
</evidence>
<dbReference type="Gene3D" id="3.60.10.10">
    <property type="entry name" value="Endonuclease/exonuclease/phosphatase"/>
    <property type="match status" value="1"/>
</dbReference>
<dbReference type="Proteomes" id="UP001632038">
    <property type="component" value="Unassembled WGS sequence"/>
</dbReference>
<feature type="domain" description="RNase H type-1" evidence="2">
    <location>
        <begin position="499"/>
        <end position="576"/>
    </location>
</feature>
<proteinExistence type="predicted"/>
<evidence type="ECO:0000259" key="2">
    <source>
        <dbReference type="Pfam" id="PF13456"/>
    </source>
</evidence>
<dbReference type="AlphaFoldDB" id="A0ABD3C168"/>
<evidence type="ECO:0000256" key="1">
    <source>
        <dbReference type="SAM" id="MobiDB-lite"/>
    </source>
</evidence>
<gene>
    <name evidence="5" type="ORF">CASFOL_034003</name>
</gene>
<dbReference type="InterPro" id="IPR040256">
    <property type="entry name" value="At4g02000-like"/>
</dbReference>
<dbReference type="InterPro" id="IPR025558">
    <property type="entry name" value="DUF4283"/>
</dbReference>
<evidence type="ECO:0000259" key="4">
    <source>
        <dbReference type="Pfam" id="PF14392"/>
    </source>
</evidence>
<name>A0ABD3C168_9LAMI</name>
<dbReference type="PANTHER" id="PTHR31286:SF178">
    <property type="entry name" value="DUF4283 DOMAIN-CONTAINING PROTEIN"/>
    <property type="match status" value="1"/>
</dbReference>
<dbReference type="SUPFAM" id="SSF53098">
    <property type="entry name" value="Ribonuclease H-like"/>
    <property type="match status" value="1"/>
</dbReference>
<sequence>MDIDQNIISLSAINIDTPPLQCSLPDRNINGKEVTLIARIMAPKPINMKALRTTITKAWNPTKKLTTYLLVDNTMAFVFEEEKDMEKVCNVSWTFRDYQLVIARWPPDKALTEIDLNKTIFWVHAFGIPVAFINQNNAKAIGDTIGTFIKSDLQNATQKWKRSLRLQVEIDVSKPLTSSINLSINGRSDILIEIRYERITDYYFKCGCLGHKRPTCKEEIEEKDLKLAAEKFGPWLKFENTHIANPQFRSESPNSGKSMKRINLATESPKSPAGEGSNSKSAGVKSTPGQKKFRSGAGGGGGKWTNQISAKSGSDKEEAIFSLPACNLVENTDKAWAVIGDFNAILDQKEKKGGLPFSSSSRYSLSNELNDLGLIDLGFSGFPFTWSNKRSGVHNIQQRLDRAVGNNEWLDLFPRCSINHLLPLASDHAPILLNTIPEDRKFIPFRFEEIDCDANSSVMVNTVSRKAKAHWLSILKQSFDSSTIIKTWKPPPSDWIKINVDAAFSDGKACTGLVVRDCNGSIMLASSGLHLCQDAATAESLTIMDACLLASKLSSFNVIVGSDCLSVITFINGNSCNCYWKTLPITEKIHNSGSCGPNGNLDSLLGAQMVPLMLWLIGQSIVIL</sequence>
<evidence type="ECO:0000313" key="5">
    <source>
        <dbReference type="EMBL" id="KAL3622592.1"/>
    </source>
</evidence>
<organism evidence="5 6">
    <name type="scientific">Castilleja foliolosa</name>
    <dbReference type="NCBI Taxonomy" id="1961234"/>
    <lineage>
        <taxon>Eukaryota</taxon>
        <taxon>Viridiplantae</taxon>
        <taxon>Streptophyta</taxon>
        <taxon>Embryophyta</taxon>
        <taxon>Tracheophyta</taxon>
        <taxon>Spermatophyta</taxon>
        <taxon>Magnoliopsida</taxon>
        <taxon>eudicotyledons</taxon>
        <taxon>Gunneridae</taxon>
        <taxon>Pentapetalae</taxon>
        <taxon>asterids</taxon>
        <taxon>lamiids</taxon>
        <taxon>Lamiales</taxon>
        <taxon>Orobanchaceae</taxon>
        <taxon>Pedicularideae</taxon>
        <taxon>Castillejinae</taxon>
        <taxon>Castilleja</taxon>
    </lineage>
</organism>
<dbReference type="InterPro" id="IPR036691">
    <property type="entry name" value="Endo/exonu/phosph_ase_sf"/>
</dbReference>
<dbReference type="InterPro" id="IPR002156">
    <property type="entry name" value="RNaseH_domain"/>
</dbReference>
<dbReference type="InterPro" id="IPR012337">
    <property type="entry name" value="RNaseH-like_sf"/>
</dbReference>
<dbReference type="EMBL" id="JAVIJP010000060">
    <property type="protein sequence ID" value="KAL3622592.1"/>
    <property type="molecule type" value="Genomic_DNA"/>
</dbReference>
<reference evidence="6" key="1">
    <citation type="journal article" date="2024" name="IScience">
        <title>Strigolactones Initiate the Formation of Haustorium-like Structures in Castilleja.</title>
        <authorList>
            <person name="Buerger M."/>
            <person name="Peterson D."/>
            <person name="Chory J."/>
        </authorList>
    </citation>
    <scope>NUCLEOTIDE SEQUENCE [LARGE SCALE GENOMIC DNA]</scope>
</reference>
<comment type="caution">
    <text evidence="5">The sequence shown here is derived from an EMBL/GenBank/DDBJ whole genome shotgun (WGS) entry which is preliminary data.</text>
</comment>
<dbReference type="PANTHER" id="PTHR31286">
    <property type="entry name" value="GLYCINE-RICH CELL WALL STRUCTURAL PROTEIN 1.8-LIKE"/>
    <property type="match status" value="1"/>
</dbReference>
<feature type="domain" description="Zinc knuckle CX2CX4HX4C" evidence="4">
    <location>
        <begin position="170"/>
        <end position="217"/>
    </location>
</feature>
<feature type="domain" description="DUF4283" evidence="3">
    <location>
        <begin position="35"/>
        <end position="112"/>
    </location>
</feature>
<dbReference type="Pfam" id="PF14111">
    <property type="entry name" value="DUF4283"/>
    <property type="match status" value="1"/>
</dbReference>
<dbReference type="Pfam" id="PF14392">
    <property type="entry name" value="zf-CCHC_4"/>
    <property type="match status" value="1"/>
</dbReference>